<reference evidence="2 3" key="1">
    <citation type="submission" date="2017-05" db="EMBL/GenBank/DDBJ databases">
        <title>Functional genome analysis of Paenibacillus pasadenensis strain R16: insights on endophytic life style and antifungal activity.</title>
        <authorList>
            <person name="Passera A."/>
            <person name="Marcolungo L."/>
            <person name="Casati P."/>
            <person name="Brasca M."/>
            <person name="Quaglino F."/>
            <person name="Delledonne M."/>
        </authorList>
    </citation>
    <scope>NUCLEOTIDE SEQUENCE [LARGE SCALE GENOMIC DNA]</scope>
    <source>
        <strain evidence="2 3">R16</strain>
    </source>
</reference>
<comment type="caution">
    <text evidence="2">The sequence shown here is derived from an EMBL/GenBank/DDBJ whole genome shotgun (WGS) entry which is preliminary data.</text>
</comment>
<evidence type="ECO:0000256" key="1">
    <source>
        <dbReference type="SAM" id="Phobius"/>
    </source>
</evidence>
<dbReference type="PANTHER" id="PTHR36833:SF1">
    <property type="entry name" value="INTEGRAL MEMBRANE TRANSPORT PROTEIN"/>
    <property type="match status" value="1"/>
</dbReference>
<dbReference type="InterPro" id="IPR010390">
    <property type="entry name" value="ABC-2_transporter-like"/>
</dbReference>
<gene>
    <name evidence="2" type="ORF">B8V81_1932</name>
</gene>
<feature type="transmembrane region" description="Helical" evidence="1">
    <location>
        <begin position="151"/>
        <end position="175"/>
    </location>
</feature>
<accession>A0A2N5NBJ7</accession>
<keyword evidence="3" id="KW-1185">Reference proteome</keyword>
<feature type="transmembrane region" description="Helical" evidence="1">
    <location>
        <begin position="29"/>
        <end position="51"/>
    </location>
</feature>
<name>A0A2N5NBJ7_9BACL</name>
<protein>
    <submittedName>
        <fullName evidence="2">Putative ABC transporter, permease protein</fullName>
    </submittedName>
</protein>
<feature type="transmembrane region" description="Helical" evidence="1">
    <location>
        <begin position="66"/>
        <end position="86"/>
    </location>
</feature>
<keyword evidence="1" id="KW-1133">Transmembrane helix</keyword>
<proteinExistence type="predicted"/>
<organism evidence="2 3">
    <name type="scientific">Paenibacillus pasadenensis</name>
    <dbReference type="NCBI Taxonomy" id="217090"/>
    <lineage>
        <taxon>Bacteria</taxon>
        <taxon>Bacillati</taxon>
        <taxon>Bacillota</taxon>
        <taxon>Bacilli</taxon>
        <taxon>Bacillales</taxon>
        <taxon>Paenibacillaceae</taxon>
        <taxon>Paenibacillus</taxon>
    </lineage>
</organism>
<dbReference type="PANTHER" id="PTHR36833">
    <property type="entry name" value="SLR0610 PROTEIN-RELATED"/>
    <property type="match status" value="1"/>
</dbReference>
<dbReference type="EMBL" id="NFEZ01000003">
    <property type="protein sequence ID" value="PLT47708.1"/>
    <property type="molecule type" value="Genomic_DNA"/>
</dbReference>
<keyword evidence="1" id="KW-0812">Transmembrane</keyword>
<dbReference type="Proteomes" id="UP000234789">
    <property type="component" value="Unassembled WGS sequence"/>
</dbReference>
<feature type="transmembrane region" description="Helical" evidence="1">
    <location>
        <begin position="203"/>
        <end position="226"/>
    </location>
</feature>
<sequence>MKKMLFYLSLFWDYFKNYAKTKLTYRADFWIEVLADLSFQAVNLVFILIVFQHTPTLGGWSEAEVVFVYGFFMVPYGIFGTFFNLWNFSDRYITKGEMDRILTRPAHNWFQVTLENMDPPSLIGSLAGIVIMASCWVQLGLPLEFWDIPVMLLLVAGAVLVYGGLYTALTAIAFYSDAPTGILPLMYNIQNYGRYPINIYNKIIRFMLTWLIPFAFVGVIPASYFLGDHGDGLAQLALLTPVMGIVFMTLGMLVWNHGVKRYRGAGS</sequence>
<dbReference type="AlphaFoldDB" id="A0A2N5NBJ7"/>
<feature type="transmembrane region" description="Helical" evidence="1">
    <location>
        <begin position="232"/>
        <end position="255"/>
    </location>
</feature>
<keyword evidence="1" id="KW-0472">Membrane</keyword>
<evidence type="ECO:0000313" key="2">
    <source>
        <dbReference type="EMBL" id="PLT47708.1"/>
    </source>
</evidence>
<feature type="transmembrane region" description="Helical" evidence="1">
    <location>
        <begin position="121"/>
        <end position="139"/>
    </location>
</feature>
<dbReference type="Pfam" id="PF06182">
    <property type="entry name" value="ABC2_membrane_6"/>
    <property type="match status" value="1"/>
</dbReference>
<evidence type="ECO:0000313" key="3">
    <source>
        <dbReference type="Proteomes" id="UP000234789"/>
    </source>
</evidence>